<dbReference type="OrthoDB" id="16406at10239"/>
<keyword evidence="1" id="KW-0812">Transmembrane</keyword>
<keyword evidence="3" id="KW-1185">Reference proteome</keyword>
<evidence type="ECO:0000313" key="3">
    <source>
        <dbReference type="Proteomes" id="UP000202419"/>
    </source>
</evidence>
<evidence type="ECO:0000256" key="1">
    <source>
        <dbReference type="SAM" id="Phobius"/>
    </source>
</evidence>
<dbReference type="RefSeq" id="YP_001497480.1">
    <property type="nucleotide sequence ID" value="NC_009898.1"/>
</dbReference>
<dbReference type="GeneID" id="5659423"/>
<protein>
    <submittedName>
        <fullName evidence="2">Uncharacterized protein B284L</fullName>
    </submittedName>
</protein>
<keyword evidence="1" id="KW-0472">Membrane</keyword>
<accession>A7IWF9</accession>
<keyword evidence="1" id="KW-1133">Transmembrane helix</keyword>
<organismHost>
    <name type="scientific">Chlorella</name>
    <dbReference type="NCBI Taxonomy" id="3071"/>
</organismHost>
<feature type="transmembrane region" description="Helical" evidence="1">
    <location>
        <begin position="127"/>
        <end position="147"/>
    </location>
</feature>
<organism evidence="2 3">
    <name type="scientific">Paramecium bursaria Chlorella virus NY2A</name>
    <name type="common">PBCV-NY2A</name>
    <dbReference type="NCBI Taxonomy" id="46021"/>
    <lineage>
        <taxon>Viruses</taxon>
        <taxon>Varidnaviria</taxon>
        <taxon>Bamfordvirae</taxon>
        <taxon>Nucleocytoviricota</taxon>
        <taxon>Megaviricetes</taxon>
        <taxon>Algavirales</taxon>
        <taxon>Phycodnaviridae</taxon>
        <taxon>Chlorovirus</taxon>
        <taxon>Chlorovirus americanus</taxon>
    </lineage>
</organism>
<reference evidence="2 3" key="1">
    <citation type="journal article" date="2007" name="Virology">
        <title>Sequence and annotation of the 369-kb NY-2A and the 345-kb AR158 viruses that infect Chlorella NC64A.</title>
        <authorList>
            <person name="Fitzgerald L.A."/>
            <person name="Graves M.V."/>
            <person name="Li X."/>
            <person name="Feldblyum T."/>
            <person name="Nierman W.C."/>
            <person name="Van Etten J.L."/>
        </authorList>
    </citation>
    <scope>NUCLEOTIDE SEQUENCE [LARGE SCALE GENOMIC DNA]</scope>
    <source>
        <strain evidence="2 3">NY-2A</strain>
    </source>
</reference>
<name>A7IWF9_PBCVN</name>
<evidence type="ECO:0000313" key="2">
    <source>
        <dbReference type="EMBL" id="ABT14683.1"/>
    </source>
</evidence>
<dbReference type="KEGG" id="vg:5659423"/>
<dbReference type="EMBL" id="DQ491002">
    <property type="protein sequence ID" value="ABT14683.1"/>
    <property type="molecule type" value="Genomic_DNA"/>
</dbReference>
<gene>
    <name evidence="2" type="primary">B284L</name>
    <name evidence="2" type="ORF">NY2A_B284L</name>
</gene>
<proteinExistence type="predicted"/>
<sequence length="148" mass="16592">MTTITYETDLLPPPQLKVPSLIEATAPESVKNNDPFLDLDYFPVPKGFENIGSLQLNNFATSEDVAKLQDQLNKLAEEKHKRSTWKGLTLRIAVEDMWEALSGIPTDIYDNSGHVTLKELLTKNDRLRGIGLLFFTIAVVSIFFIAVN</sequence>
<dbReference type="Proteomes" id="UP000202419">
    <property type="component" value="Segment"/>
</dbReference>